<reference evidence="11 12" key="1">
    <citation type="submission" date="2019-03" db="EMBL/GenBank/DDBJ databases">
        <title>Genomic Encyclopedia of Archaeal and Bacterial Type Strains, Phase II (KMG-II): from individual species to whole genera.</title>
        <authorList>
            <person name="Goeker M."/>
        </authorList>
    </citation>
    <scope>NUCLEOTIDE SEQUENCE [LARGE SCALE GENOMIC DNA]</scope>
    <source>
        <strain evidence="11 12">DSM 19035</strain>
    </source>
</reference>
<dbReference type="CDD" id="cd14792">
    <property type="entry name" value="GH27"/>
    <property type="match status" value="1"/>
</dbReference>
<accession>A0A4R6SP31</accession>
<dbReference type="OrthoDB" id="9807519at2"/>
<evidence type="ECO:0000313" key="11">
    <source>
        <dbReference type="EMBL" id="TDQ06341.1"/>
    </source>
</evidence>
<keyword evidence="5 8" id="KW-0378">Hydrolase</keyword>
<feature type="signal peptide" evidence="9">
    <location>
        <begin position="1"/>
        <end position="20"/>
    </location>
</feature>
<comment type="caution">
    <text evidence="11">The sequence shown here is derived from an EMBL/GenBank/DDBJ whole genome shotgun (WGS) entry which is preliminary data.</text>
</comment>
<dbReference type="RefSeq" id="WP_133578204.1">
    <property type="nucleotide sequence ID" value="NZ_SNYC01000009.1"/>
</dbReference>
<organism evidence="11 12">
    <name type="scientific">Pedobacter metabolipauper</name>
    <dbReference type="NCBI Taxonomy" id="425513"/>
    <lineage>
        <taxon>Bacteria</taxon>
        <taxon>Pseudomonadati</taxon>
        <taxon>Bacteroidota</taxon>
        <taxon>Sphingobacteriia</taxon>
        <taxon>Sphingobacteriales</taxon>
        <taxon>Sphingobacteriaceae</taxon>
        <taxon>Pedobacter</taxon>
    </lineage>
</organism>
<evidence type="ECO:0000256" key="4">
    <source>
        <dbReference type="ARBA" id="ARBA00022729"/>
    </source>
</evidence>
<dbReference type="PROSITE" id="PS00512">
    <property type="entry name" value="ALPHA_GALACTOSIDASE"/>
    <property type="match status" value="1"/>
</dbReference>
<comment type="similarity">
    <text evidence="2 8">Belongs to the glycosyl hydrolase 27 family.</text>
</comment>
<dbReference type="InterPro" id="IPR013780">
    <property type="entry name" value="Glyco_hydro_b"/>
</dbReference>
<dbReference type="Proteomes" id="UP000295620">
    <property type="component" value="Unassembled WGS sequence"/>
</dbReference>
<dbReference type="GO" id="GO:0004557">
    <property type="term" value="F:alpha-galactosidase activity"/>
    <property type="evidence" value="ECO:0007669"/>
    <property type="project" value="UniProtKB-EC"/>
</dbReference>
<protein>
    <recommendedName>
        <fullName evidence="3 8">Alpha-galactosidase</fullName>
        <ecNumber evidence="3 8">3.2.1.22</ecNumber>
    </recommendedName>
    <alternativeName>
        <fullName evidence="8">Melibiase</fullName>
    </alternativeName>
</protein>
<evidence type="ECO:0000256" key="5">
    <source>
        <dbReference type="ARBA" id="ARBA00022801"/>
    </source>
</evidence>
<proteinExistence type="inferred from homology"/>
<dbReference type="GO" id="GO:0016052">
    <property type="term" value="P:carbohydrate catabolic process"/>
    <property type="evidence" value="ECO:0007669"/>
    <property type="project" value="UniProtKB-ARBA"/>
</dbReference>
<keyword evidence="12" id="KW-1185">Reference proteome</keyword>
<dbReference type="PANTHER" id="PTHR11452">
    <property type="entry name" value="ALPHA-GALACTOSIDASE/ALPHA-N-ACETYLGALACTOSAMINIDASE"/>
    <property type="match status" value="1"/>
</dbReference>
<evidence type="ECO:0000256" key="6">
    <source>
        <dbReference type="ARBA" id="ARBA00023157"/>
    </source>
</evidence>
<dbReference type="Pfam" id="PF17801">
    <property type="entry name" value="Melibiase_C"/>
    <property type="match status" value="1"/>
</dbReference>
<dbReference type="FunFam" id="3.20.20.70:FF:000202">
    <property type="entry name" value="Alpha-galactosidase"/>
    <property type="match status" value="1"/>
</dbReference>
<dbReference type="AlphaFoldDB" id="A0A4R6SP31"/>
<dbReference type="Gene3D" id="3.20.20.70">
    <property type="entry name" value="Aldolase class I"/>
    <property type="match status" value="1"/>
</dbReference>
<sequence>MKIKLIILFVLVSFSGFSQGNNYVQNYNKFDGLALTPPMGWNSWNKFSCNVDEKLIREIADALVSTGMKDAGYTYINIDDCWHGDRDSLGFIHPDAKRFPSGMKALSDYIHSKGLKLGLYSDAGSQTCGGRPGSRGYEFQDALTYANWGVDYLKYDWCNTDGLKAEGAYKTITAALRKAGRPMVLSICEWGNDKPWIWGPAVGHLWRTSGDIYNCFDCIEDHGTWKSFGAMVILDKQDGLRQYAGPGHWNDPDMLEIGNGKLTPGEDRAHFSMWAMIAAPLIAGNDLRNMDQETLGVLTNKNVISVDQDSLGIQGFKYRSEDGLETWFKPLKGGNWAVSFLNRSATIKKINFNWIQELVKDDIFKLALNAKAISYKLTNAWTGKSAGTTKKALTAEVPSHDVLMLILEK</sequence>
<dbReference type="Pfam" id="PF16499">
    <property type="entry name" value="Melibiase_2"/>
    <property type="match status" value="1"/>
</dbReference>
<evidence type="ECO:0000256" key="8">
    <source>
        <dbReference type="RuleBase" id="RU361168"/>
    </source>
</evidence>
<dbReference type="SUPFAM" id="SSF51445">
    <property type="entry name" value="(Trans)glycosidases"/>
    <property type="match status" value="1"/>
</dbReference>
<dbReference type="EC" id="3.2.1.22" evidence="3 8"/>
<dbReference type="EMBL" id="SNYC01000009">
    <property type="protein sequence ID" value="TDQ06341.1"/>
    <property type="molecule type" value="Genomic_DNA"/>
</dbReference>
<evidence type="ECO:0000256" key="1">
    <source>
        <dbReference type="ARBA" id="ARBA00001255"/>
    </source>
</evidence>
<evidence type="ECO:0000259" key="10">
    <source>
        <dbReference type="Pfam" id="PF17801"/>
    </source>
</evidence>
<dbReference type="InterPro" id="IPR002241">
    <property type="entry name" value="Glyco_hydro_27"/>
</dbReference>
<comment type="catalytic activity">
    <reaction evidence="1 8">
        <text>Hydrolysis of terminal, non-reducing alpha-D-galactose residues in alpha-D-galactosides, including galactose oligosaccharides, galactomannans and galactolipids.</text>
        <dbReference type="EC" id="3.2.1.22"/>
    </reaction>
</comment>
<dbReference type="SUPFAM" id="SSF51011">
    <property type="entry name" value="Glycosyl hydrolase domain"/>
    <property type="match status" value="1"/>
</dbReference>
<gene>
    <name evidence="11" type="ORF">ATK78_4411</name>
</gene>
<dbReference type="InterPro" id="IPR013785">
    <property type="entry name" value="Aldolase_TIM"/>
</dbReference>
<feature type="chain" id="PRO_5020356113" description="Alpha-galactosidase" evidence="9">
    <location>
        <begin position="21"/>
        <end position="409"/>
    </location>
</feature>
<evidence type="ECO:0000256" key="7">
    <source>
        <dbReference type="ARBA" id="ARBA00023295"/>
    </source>
</evidence>
<dbReference type="PANTHER" id="PTHR11452:SF75">
    <property type="entry name" value="ALPHA-GALACTOSIDASE MEL1"/>
    <property type="match status" value="1"/>
</dbReference>
<evidence type="ECO:0000256" key="2">
    <source>
        <dbReference type="ARBA" id="ARBA00009743"/>
    </source>
</evidence>
<evidence type="ECO:0000313" key="12">
    <source>
        <dbReference type="Proteomes" id="UP000295620"/>
    </source>
</evidence>
<keyword evidence="7 8" id="KW-0326">Glycosidase</keyword>
<keyword evidence="4 9" id="KW-0732">Signal</keyword>
<feature type="domain" description="Alpha galactosidase C-terminal" evidence="10">
    <location>
        <begin position="322"/>
        <end position="407"/>
    </location>
</feature>
<evidence type="ECO:0000256" key="9">
    <source>
        <dbReference type="SAM" id="SignalP"/>
    </source>
</evidence>
<dbReference type="InterPro" id="IPR000111">
    <property type="entry name" value="Glyco_hydro_27/36_CS"/>
</dbReference>
<dbReference type="InterPro" id="IPR017853">
    <property type="entry name" value="GH"/>
</dbReference>
<keyword evidence="6 8" id="KW-1015">Disulfide bond</keyword>
<evidence type="ECO:0000256" key="3">
    <source>
        <dbReference type="ARBA" id="ARBA00012755"/>
    </source>
</evidence>
<name>A0A4R6SP31_9SPHI</name>
<dbReference type="PRINTS" id="PR00740">
    <property type="entry name" value="GLHYDRLASE27"/>
</dbReference>
<dbReference type="InterPro" id="IPR041233">
    <property type="entry name" value="Melibiase_C"/>
</dbReference>
<dbReference type="Gene3D" id="2.60.40.1180">
    <property type="entry name" value="Golgi alpha-mannosidase II"/>
    <property type="match status" value="1"/>
</dbReference>